<proteinExistence type="predicted"/>
<reference evidence="1 2" key="1">
    <citation type="submission" date="2016-10" db="EMBL/GenBank/DDBJ databases">
        <authorList>
            <person name="de Groot N.N."/>
        </authorList>
    </citation>
    <scope>NUCLEOTIDE SEQUENCE [LARGE SCALE GENOMIC DNA]</scope>
    <source>
        <strain evidence="1 2">CGMCC 1.7059</strain>
    </source>
</reference>
<dbReference type="RefSeq" id="WP_091811454.1">
    <property type="nucleotide sequence ID" value="NZ_FNNE01000002.1"/>
</dbReference>
<accession>A0A1H2SCW9</accession>
<dbReference type="AlphaFoldDB" id="A0A1H2SCW9"/>
<organism evidence="1 2">
    <name type="scientific">Marinobacter mobilis</name>
    <dbReference type="NCBI Taxonomy" id="488533"/>
    <lineage>
        <taxon>Bacteria</taxon>
        <taxon>Pseudomonadati</taxon>
        <taxon>Pseudomonadota</taxon>
        <taxon>Gammaproteobacteria</taxon>
        <taxon>Pseudomonadales</taxon>
        <taxon>Marinobacteraceae</taxon>
        <taxon>Marinobacter</taxon>
    </lineage>
</organism>
<dbReference type="STRING" id="488533.SAMN04487960_10284"/>
<dbReference type="Proteomes" id="UP000199675">
    <property type="component" value="Unassembled WGS sequence"/>
</dbReference>
<dbReference type="EMBL" id="FNNE01000002">
    <property type="protein sequence ID" value="SDW28984.1"/>
    <property type="molecule type" value="Genomic_DNA"/>
</dbReference>
<protein>
    <submittedName>
        <fullName evidence="1">Uncharacterized protein</fullName>
    </submittedName>
</protein>
<dbReference type="OrthoDB" id="7067509at2"/>
<name>A0A1H2SCW9_9GAMM</name>
<evidence type="ECO:0000313" key="2">
    <source>
        <dbReference type="Proteomes" id="UP000199675"/>
    </source>
</evidence>
<evidence type="ECO:0000313" key="1">
    <source>
        <dbReference type="EMBL" id="SDW28984.1"/>
    </source>
</evidence>
<keyword evidence="2" id="KW-1185">Reference proteome</keyword>
<gene>
    <name evidence="1" type="ORF">SAMN04487960_10284</name>
</gene>
<sequence length="67" mass="7437">MSTTITVSNDVYDAIVARRLSKNESENDILRLVLAMAGTAEEIHAHAQDHADFAHLILDSDMDHMSE</sequence>